<comment type="similarity">
    <text evidence="6">Belongs to the peptidase M48 family.</text>
</comment>
<dbReference type="AlphaFoldDB" id="A0A127K781"/>
<evidence type="ECO:0000256" key="1">
    <source>
        <dbReference type="ARBA" id="ARBA00022670"/>
    </source>
</evidence>
<dbReference type="EMBL" id="CP014646">
    <property type="protein sequence ID" value="AMO37771.1"/>
    <property type="molecule type" value="Genomic_DNA"/>
</dbReference>
<dbReference type="GO" id="GO:0004222">
    <property type="term" value="F:metalloendopeptidase activity"/>
    <property type="evidence" value="ECO:0007669"/>
    <property type="project" value="InterPro"/>
</dbReference>
<evidence type="ECO:0000313" key="9">
    <source>
        <dbReference type="EMBL" id="AMO37771.1"/>
    </source>
</evidence>
<reference evidence="10" key="1">
    <citation type="submission" date="2016-03" db="EMBL/GenBank/DDBJ databases">
        <authorList>
            <person name="Ma C."/>
            <person name="Zhou S."/>
            <person name="Yang G."/>
        </authorList>
    </citation>
    <scope>NUCLEOTIDE SEQUENCE [LARGE SCALE GENOMIC DNA]</scope>
    <source>
        <strain evidence="10">SgZ-1</strain>
    </source>
</reference>
<proteinExistence type="inferred from homology"/>
<dbReference type="Pfam" id="PF01435">
    <property type="entry name" value="Peptidase_M48"/>
    <property type="match status" value="1"/>
</dbReference>
<feature type="transmembrane region" description="Helical" evidence="7">
    <location>
        <begin position="62"/>
        <end position="84"/>
    </location>
</feature>
<comment type="cofactor">
    <cofactor evidence="6">
        <name>Zn(2+)</name>
        <dbReference type="ChEBI" id="CHEBI:29105"/>
    </cofactor>
    <text evidence="6">Binds 1 zinc ion per subunit.</text>
</comment>
<keyword evidence="3 6" id="KW-0378">Hydrolase</keyword>
<accession>A0A127K781</accession>
<dbReference type="KEGG" id="thu:AC731_012995"/>
<keyword evidence="1 6" id="KW-0645">Protease</keyword>
<evidence type="ECO:0000256" key="6">
    <source>
        <dbReference type="RuleBase" id="RU003983"/>
    </source>
</evidence>
<evidence type="ECO:0000256" key="4">
    <source>
        <dbReference type="ARBA" id="ARBA00022833"/>
    </source>
</evidence>
<dbReference type="RefSeq" id="WP_048706673.1">
    <property type="nucleotide sequence ID" value="NZ_CP014646.1"/>
</dbReference>
<name>A0A127K781_9RHOO</name>
<keyword evidence="2" id="KW-0479">Metal-binding</keyword>
<evidence type="ECO:0000259" key="8">
    <source>
        <dbReference type="Pfam" id="PF01435"/>
    </source>
</evidence>
<evidence type="ECO:0000256" key="2">
    <source>
        <dbReference type="ARBA" id="ARBA00022723"/>
    </source>
</evidence>
<sequence length="382" mass="42056">MARSVRPRRLFALRSKLARRLTFGAAAGLGLLCVLTLASATLTLHALGSSWAAINAGLPIFAGMWSLLAVLAGLASGGLAGILLSAPPRAEGIRLPRRAAEDLFALLDNTAVRLGIEPVRQVFVTDHMNAHVAQRPRWGCVGPLQTCLMIGLPLAHSLSPAQFGAVLAHELAHLSAQRLGWGGVGAHLRAWWMRTVDRAADRFPWLEVPLERMTQRYCIAMLRLARIEEFEADALAASLVGRGLMGDALVEVGLKARFLERDFWPQVDAHGARRRRPRLRPYRDLALGVEAGFTRTVSEHAVALEEAGGERFALHPSLHQRLSALGLRCRVPEGEAVSAADRYLAPLLPSLAWVFDCAWWHAASENRRQRRSRARYEMVRED</sequence>
<evidence type="ECO:0000256" key="7">
    <source>
        <dbReference type="SAM" id="Phobius"/>
    </source>
</evidence>
<keyword evidence="7" id="KW-0812">Transmembrane</keyword>
<evidence type="ECO:0000256" key="5">
    <source>
        <dbReference type="ARBA" id="ARBA00023049"/>
    </source>
</evidence>
<dbReference type="Gene3D" id="3.30.2010.10">
    <property type="entry name" value="Metalloproteases ('zincins'), catalytic domain"/>
    <property type="match status" value="1"/>
</dbReference>
<keyword evidence="5 6" id="KW-0482">Metalloprotease</keyword>
<feature type="domain" description="Peptidase M48" evidence="8">
    <location>
        <begin position="155"/>
        <end position="325"/>
    </location>
</feature>
<dbReference type="Proteomes" id="UP000036902">
    <property type="component" value="Chromosome"/>
</dbReference>
<gene>
    <name evidence="9" type="ORF">AC731_012995</name>
</gene>
<keyword evidence="7" id="KW-1133">Transmembrane helix</keyword>
<dbReference type="GO" id="GO:0046872">
    <property type="term" value="F:metal ion binding"/>
    <property type="evidence" value="ECO:0007669"/>
    <property type="project" value="UniProtKB-KW"/>
</dbReference>
<keyword evidence="7" id="KW-0472">Membrane</keyword>
<dbReference type="STRING" id="1134435.AC731_012995"/>
<dbReference type="GO" id="GO:0006508">
    <property type="term" value="P:proteolysis"/>
    <property type="evidence" value="ECO:0007669"/>
    <property type="project" value="UniProtKB-KW"/>
</dbReference>
<evidence type="ECO:0000313" key="10">
    <source>
        <dbReference type="Proteomes" id="UP000036902"/>
    </source>
</evidence>
<organism evidence="9 10">
    <name type="scientific">Thauera humireducens</name>
    <dbReference type="NCBI Taxonomy" id="1134435"/>
    <lineage>
        <taxon>Bacteria</taxon>
        <taxon>Pseudomonadati</taxon>
        <taxon>Pseudomonadota</taxon>
        <taxon>Betaproteobacteria</taxon>
        <taxon>Rhodocyclales</taxon>
        <taxon>Zoogloeaceae</taxon>
        <taxon>Thauera</taxon>
    </lineage>
</organism>
<protein>
    <submittedName>
        <fullName evidence="9">Peptidase</fullName>
    </submittedName>
</protein>
<dbReference type="InterPro" id="IPR001915">
    <property type="entry name" value="Peptidase_M48"/>
</dbReference>
<keyword evidence="4 6" id="KW-0862">Zinc</keyword>
<evidence type="ECO:0000256" key="3">
    <source>
        <dbReference type="ARBA" id="ARBA00022801"/>
    </source>
</evidence>
<keyword evidence="10" id="KW-1185">Reference proteome</keyword>
<dbReference type="CDD" id="cd07328">
    <property type="entry name" value="M48_Ste24p_like"/>
    <property type="match status" value="1"/>
</dbReference>